<dbReference type="SMART" id="SM00388">
    <property type="entry name" value="HisKA"/>
    <property type="match status" value="1"/>
</dbReference>
<dbReference type="GO" id="GO:0016301">
    <property type="term" value="F:kinase activity"/>
    <property type="evidence" value="ECO:0007669"/>
    <property type="project" value="UniProtKB-KW"/>
</dbReference>
<reference evidence="8 9" key="1">
    <citation type="journal article" date="2022" name="Environ. Microbiol. Rep.">
        <title>Eco-phylogenetic analyses reveal divergent evolution of vitamin B12 metabolism in the marine bacterial family 'Psychromonadaceae'.</title>
        <authorList>
            <person name="Jin X."/>
            <person name="Yang Y."/>
            <person name="Cao H."/>
            <person name="Gao B."/>
            <person name="Zhao Z."/>
        </authorList>
    </citation>
    <scope>NUCLEOTIDE SEQUENCE [LARGE SCALE GENOMIC DNA]</scope>
    <source>
        <strain evidence="8 9">MKS20</strain>
    </source>
</reference>
<dbReference type="PANTHER" id="PTHR45436:SF16">
    <property type="entry name" value="HISTIDINE KINASE"/>
    <property type="match status" value="1"/>
</dbReference>
<keyword evidence="3" id="KW-0597">Phosphoprotein</keyword>
<dbReference type="Pfam" id="PF00512">
    <property type="entry name" value="HisKA"/>
    <property type="match status" value="1"/>
</dbReference>
<dbReference type="InterPro" id="IPR050428">
    <property type="entry name" value="TCS_sensor_his_kinase"/>
</dbReference>
<gene>
    <name evidence="8" type="ORF">K6Y31_13470</name>
</gene>
<dbReference type="InterPro" id="IPR036890">
    <property type="entry name" value="HATPase_C_sf"/>
</dbReference>
<evidence type="ECO:0000313" key="8">
    <source>
        <dbReference type="EMBL" id="MCE2595816.1"/>
    </source>
</evidence>
<comment type="caution">
    <text evidence="8">The sequence shown here is derived from an EMBL/GenBank/DDBJ whole genome shotgun (WGS) entry which is preliminary data.</text>
</comment>
<keyword evidence="6" id="KW-0812">Transmembrane</keyword>
<comment type="catalytic activity">
    <reaction evidence="1">
        <text>ATP + protein L-histidine = ADP + protein N-phospho-L-histidine.</text>
        <dbReference type="EC" id="2.7.13.3"/>
    </reaction>
</comment>
<proteinExistence type="predicted"/>
<dbReference type="EMBL" id="JAIMJA010000013">
    <property type="protein sequence ID" value="MCE2595816.1"/>
    <property type="molecule type" value="Genomic_DNA"/>
</dbReference>
<evidence type="ECO:0000256" key="6">
    <source>
        <dbReference type="SAM" id="Phobius"/>
    </source>
</evidence>
<evidence type="ECO:0000313" key="9">
    <source>
        <dbReference type="Proteomes" id="UP001201273"/>
    </source>
</evidence>
<sequence length="403" mass="45619">MLLLKKWFTRSLRNQIFATLVFLVSLFSAAIWLISWAGTELAADSFINNKLSQAMAQQIELSLSQGAIIHIDDGVWQSYLSTDKQLPPFLAALNQAGVHEFESLNVHVAMQPSPYASQTDVWFYLLYYPDRDPNRVNYGARVQQFVLYLVLLMFAVGVVIAHQLARLVSRPILLLQQQVSAATPNKPPPLMVRDDEIGQLSLRFVSAFERLSWFIVREQNLTRYASHELRTPITVIQGALDVMHYAPNLTAAQPAIQRIEKANQNMAALVATFLSLGREAVGDNLTSQSLVLCLEECLQHQAYLLQERNVDLSMDINLSNHNVVSVYAKVIINNLLRNAYSYCEQSVRVALQGQRLLITNDVANEPNAGFGHGKHIVADICHKVGWLQYQRQVGEQYYWLVYF</sequence>
<dbReference type="SUPFAM" id="SSF47384">
    <property type="entry name" value="Homodimeric domain of signal transducing histidine kinase"/>
    <property type="match status" value="1"/>
</dbReference>
<dbReference type="RefSeq" id="WP_233053480.1">
    <property type="nucleotide sequence ID" value="NZ_JAIMJA010000013.1"/>
</dbReference>
<evidence type="ECO:0000259" key="7">
    <source>
        <dbReference type="SMART" id="SM00388"/>
    </source>
</evidence>
<evidence type="ECO:0000256" key="2">
    <source>
        <dbReference type="ARBA" id="ARBA00012438"/>
    </source>
</evidence>
<dbReference type="InterPro" id="IPR036097">
    <property type="entry name" value="HisK_dim/P_sf"/>
</dbReference>
<keyword evidence="4" id="KW-0808">Transferase</keyword>
<dbReference type="InterPro" id="IPR003661">
    <property type="entry name" value="HisK_dim/P_dom"/>
</dbReference>
<name>A0ABS8W9W7_9GAMM</name>
<dbReference type="PANTHER" id="PTHR45436">
    <property type="entry name" value="SENSOR HISTIDINE KINASE YKOH"/>
    <property type="match status" value="1"/>
</dbReference>
<keyword evidence="5 8" id="KW-0418">Kinase</keyword>
<protein>
    <recommendedName>
        <fullName evidence="2">histidine kinase</fullName>
        <ecNumber evidence="2">2.7.13.3</ecNumber>
    </recommendedName>
</protein>
<organism evidence="8 9">
    <name type="scientific">Motilimonas cestriensis</name>
    <dbReference type="NCBI Taxonomy" id="2742685"/>
    <lineage>
        <taxon>Bacteria</taxon>
        <taxon>Pseudomonadati</taxon>
        <taxon>Pseudomonadota</taxon>
        <taxon>Gammaproteobacteria</taxon>
        <taxon>Alteromonadales</taxon>
        <taxon>Alteromonadales genera incertae sedis</taxon>
        <taxon>Motilimonas</taxon>
    </lineage>
</organism>
<dbReference type="CDD" id="cd00082">
    <property type="entry name" value="HisKA"/>
    <property type="match status" value="1"/>
</dbReference>
<evidence type="ECO:0000256" key="3">
    <source>
        <dbReference type="ARBA" id="ARBA00022553"/>
    </source>
</evidence>
<evidence type="ECO:0000256" key="5">
    <source>
        <dbReference type="ARBA" id="ARBA00022777"/>
    </source>
</evidence>
<evidence type="ECO:0000256" key="1">
    <source>
        <dbReference type="ARBA" id="ARBA00000085"/>
    </source>
</evidence>
<feature type="domain" description="Signal transduction histidine kinase dimerisation/phosphoacceptor" evidence="7">
    <location>
        <begin position="217"/>
        <end position="282"/>
    </location>
</feature>
<evidence type="ECO:0000256" key="4">
    <source>
        <dbReference type="ARBA" id="ARBA00022679"/>
    </source>
</evidence>
<dbReference type="Gene3D" id="1.10.287.130">
    <property type="match status" value="1"/>
</dbReference>
<keyword evidence="6" id="KW-0472">Membrane</keyword>
<keyword evidence="6" id="KW-1133">Transmembrane helix</keyword>
<dbReference type="EC" id="2.7.13.3" evidence="2"/>
<dbReference type="Proteomes" id="UP001201273">
    <property type="component" value="Unassembled WGS sequence"/>
</dbReference>
<accession>A0ABS8W9W7</accession>
<dbReference type="SUPFAM" id="SSF55874">
    <property type="entry name" value="ATPase domain of HSP90 chaperone/DNA topoisomerase II/histidine kinase"/>
    <property type="match status" value="1"/>
</dbReference>
<keyword evidence="9" id="KW-1185">Reference proteome</keyword>
<feature type="transmembrane region" description="Helical" evidence="6">
    <location>
        <begin position="145"/>
        <end position="165"/>
    </location>
</feature>